<feature type="region of interest" description="Disordered" evidence="1">
    <location>
        <begin position="47"/>
        <end position="71"/>
    </location>
</feature>
<feature type="compositionally biased region" description="Polar residues" evidence="1">
    <location>
        <begin position="47"/>
        <end position="61"/>
    </location>
</feature>
<gene>
    <name evidence="2" type="ORF">BCR34DRAFT_574344</name>
</gene>
<proteinExistence type="predicted"/>
<dbReference type="EMBL" id="MCFA01000159">
    <property type="protein sequence ID" value="ORY02297.1"/>
    <property type="molecule type" value="Genomic_DNA"/>
</dbReference>
<reference evidence="2 3" key="1">
    <citation type="submission" date="2016-07" db="EMBL/GenBank/DDBJ databases">
        <title>Pervasive Adenine N6-methylation of Active Genes in Fungi.</title>
        <authorList>
            <consortium name="DOE Joint Genome Institute"/>
            <person name="Mondo S.J."/>
            <person name="Dannebaum R.O."/>
            <person name="Kuo R.C."/>
            <person name="Labutti K."/>
            <person name="Haridas S."/>
            <person name="Kuo A."/>
            <person name="Salamov A."/>
            <person name="Ahrendt S.R."/>
            <person name="Lipzen A."/>
            <person name="Sullivan W."/>
            <person name="Andreopoulos W.B."/>
            <person name="Clum A."/>
            <person name="Lindquist E."/>
            <person name="Daum C."/>
            <person name="Ramamoorthy G.K."/>
            <person name="Gryganskyi A."/>
            <person name="Culley D."/>
            <person name="Magnuson J.K."/>
            <person name="James T.Y."/>
            <person name="O'Malley M.A."/>
            <person name="Stajich J.E."/>
            <person name="Spatafora J.W."/>
            <person name="Visel A."/>
            <person name="Grigoriev I.V."/>
        </authorList>
    </citation>
    <scope>NUCLEOTIDE SEQUENCE [LARGE SCALE GENOMIC DNA]</scope>
    <source>
        <strain evidence="2 3">CBS 115471</strain>
    </source>
</reference>
<name>A0A1Y1YX94_9PLEO</name>
<dbReference type="AlphaFoldDB" id="A0A1Y1YX94"/>
<organism evidence="2 3">
    <name type="scientific">Clohesyomyces aquaticus</name>
    <dbReference type="NCBI Taxonomy" id="1231657"/>
    <lineage>
        <taxon>Eukaryota</taxon>
        <taxon>Fungi</taxon>
        <taxon>Dikarya</taxon>
        <taxon>Ascomycota</taxon>
        <taxon>Pezizomycotina</taxon>
        <taxon>Dothideomycetes</taxon>
        <taxon>Pleosporomycetidae</taxon>
        <taxon>Pleosporales</taxon>
        <taxon>Lindgomycetaceae</taxon>
        <taxon>Clohesyomyces</taxon>
    </lineage>
</organism>
<evidence type="ECO:0000256" key="1">
    <source>
        <dbReference type="SAM" id="MobiDB-lite"/>
    </source>
</evidence>
<comment type="caution">
    <text evidence="2">The sequence shown here is derived from an EMBL/GenBank/DDBJ whole genome shotgun (WGS) entry which is preliminary data.</text>
</comment>
<feature type="compositionally biased region" description="Polar residues" evidence="1">
    <location>
        <begin position="98"/>
        <end position="108"/>
    </location>
</feature>
<keyword evidence="3" id="KW-1185">Reference proteome</keyword>
<feature type="region of interest" description="Disordered" evidence="1">
    <location>
        <begin position="98"/>
        <end position="120"/>
    </location>
</feature>
<sequence length="173" mass="19172">MSTLMLKIWSRGDVGESWGMGETGTVGIGRTHRDVASPINGLTFSVGSEDQTTKWSASQRGPSWDVASKVPSQNSKTAANRMQWFKQLHRTLQLATKSGTDTRTNTGPQRGHPQFVGSRLRQDPLLSGTSRWRSTNSHHPHLFASSNIQGVELRGDSILHWLVWFLFGSVSSR</sequence>
<protein>
    <submittedName>
        <fullName evidence="2">Uncharacterized protein</fullName>
    </submittedName>
</protein>
<dbReference type="Proteomes" id="UP000193144">
    <property type="component" value="Unassembled WGS sequence"/>
</dbReference>
<accession>A0A1Y1YX94</accession>
<evidence type="ECO:0000313" key="2">
    <source>
        <dbReference type="EMBL" id="ORY02297.1"/>
    </source>
</evidence>
<evidence type="ECO:0000313" key="3">
    <source>
        <dbReference type="Proteomes" id="UP000193144"/>
    </source>
</evidence>